<reference evidence="3 4" key="1">
    <citation type="journal article" date="2010" name="Nature">
        <title>Genome sequence of the palaeopolyploid soybean.</title>
        <authorList>
            <person name="Schmutz J."/>
            <person name="Cannon S.B."/>
            <person name="Schlueter J."/>
            <person name="Ma J."/>
            <person name="Mitros T."/>
            <person name="Nelson W."/>
            <person name="Hyten D.L."/>
            <person name="Song Q."/>
            <person name="Thelen J.J."/>
            <person name="Cheng J."/>
            <person name="Xu D."/>
            <person name="Hellsten U."/>
            <person name="May G.D."/>
            <person name="Yu Y."/>
            <person name="Sakurai T."/>
            <person name="Umezawa T."/>
            <person name="Bhattacharyya M.K."/>
            <person name="Sandhu D."/>
            <person name="Valliyodan B."/>
            <person name="Lindquist E."/>
            <person name="Peto M."/>
            <person name="Grant D."/>
            <person name="Shu S."/>
            <person name="Goodstein D."/>
            <person name="Barry K."/>
            <person name="Futrell-Griggs M."/>
            <person name="Abernathy B."/>
            <person name="Du J."/>
            <person name="Tian Z."/>
            <person name="Zhu L."/>
            <person name="Gill N."/>
            <person name="Joshi T."/>
            <person name="Libault M."/>
            <person name="Sethuraman A."/>
            <person name="Zhang X.-C."/>
            <person name="Shinozaki K."/>
            <person name="Nguyen H.T."/>
            <person name="Wing R.A."/>
            <person name="Cregan P."/>
            <person name="Specht J."/>
            <person name="Grimwood J."/>
            <person name="Rokhsar D."/>
            <person name="Stacey G."/>
            <person name="Shoemaker R.C."/>
            <person name="Jackson S.A."/>
        </authorList>
    </citation>
    <scope>NUCLEOTIDE SEQUENCE [LARGE SCALE GENOMIC DNA]</scope>
    <source>
        <strain evidence="4">cv. Williams 82</strain>
        <tissue evidence="3">Callus</tissue>
    </source>
</reference>
<gene>
    <name evidence="4" type="primary">LOC100790292</name>
    <name evidence="3" type="ORF">GLYMA_14G133600</name>
</gene>
<dbReference type="GeneID" id="100790292"/>
<feature type="domain" description="Protein kinase" evidence="2">
    <location>
        <begin position="104"/>
        <end position="435"/>
    </location>
</feature>
<dbReference type="CDD" id="cd05121">
    <property type="entry name" value="ABC1_ADCK3-like"/>
    <property type="match status" value="1"/>
</dbReference>
<dbReference type="AlphaFoldDB" id="A0A0R0GD84"/>
<dbReference type="Gramene" id="KRH16118">
    <property type="protein sequence ID" value="KRH16118"/>
    <property type="gene ID" value="GLYMA_14G133600"/>
</dbReference>
<accession>A0A0R0GD84</accession>
<evidence type="ECO:0000313" key="5">
    <source>
        <dbReference type="Proteomes" id="UP000008827"/>
    </source>
</evidence>
<proteinExistence type="inferred from homology"/>
<dbReference type="InterPro" id="IPR000719">
    <property type="entry name" value="Prot_kinase_dom"/>
</dbReference>
<protein>
    <recommendedName>
        <fullName evidence="2">Protein kinase domain-containing protein</fullName>
    </recommendedName>
</protein>
<evidence type="ECO:0000313" key="4">
    <source>
        <dbReference type="EnsemblPlants" id="KRH16118"/>
    </source>
</evidence>
<dbReference type="RefSeq" id="XP_006596149.1">
    <property type="nucleotide sequence ID" value="XM_006596086.4"/>
</dbReference>
<dbReference type="PANTHER" id="PTHR10566:SF53">
    <property type="entry name" value="PROTEIN ACTIVITY OF BC1 COMPLEX KINASE 1, CHLOROPLASTIC"/>
    <property type="match status" value="1"/>
</dbReference>
<dbReference type="InterPro" id="IPR050154">
    <property type="entry name" value="UbiB_kinase"/>
</dbReference>
<dbReference type="EnsemblPlants" id="KRH16118">
    <property type="protein sequence ID" value="KRH16118"/>
    <property type="gene ID" value="GLYMA_14G133600"/>
</dbReference>
<organism evidence="3">
    <name type="scientific">Glycine max</name>
    <name type="common">Soybean</name>
    <name type="synonym">Glycine hispida</name>
    <dbReference type="NCBI Taxonomy" id="3847"/>
    <lineage>
        <taxon>Eukaryota</taxon>
        <taxon>Viridiplantae</taxon>
        <taxon>Streptophyta</taxon>
        <taxon>Embryophyta</taxon>
        <taxon>Tracheophyta</taxon>
        <taxon>Spermatophyta</taxon>
        <taxon>Magnoliopsida</taxon>
        <taxon>eudicotyledons</taxon>
        <taxon>Gunneridae</taxon>
        <taxon>Pentapetalae</taxon>
        <taxon>rosids</taxon>
        <taxon>fabids</taxon>
        <taxon>Fabales</taxon>
        <taxon>Fabaceae</taxon>
        <taxon>Papilionoideae</taxon>
        <taxon>50 kb inversion clade</taxon>
        <taxon>NPAAA clade</taxon>
        <taxon>indigoferoid/millettioid clade</taxon>
        <taxon>Phaseoleae</taxon>
        <taxon>Glycine</taxon>
        <taxon>Glycine subgen. Soja</taxon>
    </lineage>
</organism>
<dbReference type="GO" id="GO:0004672">
    <property type="term" value="F:protein kinase activity"/>
    <property type="evidence" value="ECO:0007669"/>
    <property type="project" value="InterPro"/>
</dbReference>
<dbReference type="PROSITE" id="PS50011">
    <property type="entry name" value="PROTEIN_KINASE_DOM"/>
    <property type="match status" value="1"/>
</dbReference>
<dbReference type="InterPro" id="IPR011009">
    <property type="entry name" value="Kinase-like_dom_sf"/>
</dbReference>
<sequence>MLRGVEIVWNLGLYWSNLVYDFLVGRDEEVVPYRARQLRNLLCDLGPSFIKAGQVLANRPDIIREDYMNELCILQDDVPSFPNQIAFRIIEEDLGQPLEAVFSKISSGTIAAASLGQVYRATLRATGEDVAIKVQRPGIEPIIYRDLFLFRTLASFLNGISIQKLGCNAELIVDEFGEKLLEELDYTLEARNLEDFLENFKNDPTVKIPQVYKQFSGQRVLVMEWIDGIRCTNPQAIKEAGIDVDGFLTIGVSAALRQLLEFGLFHGDPHPGNIFAMRDGRIAYVDFGNVAVLSQQNKQILIDAVVHAVNEDYAEMANDFTRLGFLSPGTDVTPIIPALEAIWQNSAGKGLSDFNFRSVTGKFNQLVYNYPIRIPERFSLVIRSLLTQEGICFTMKPDFKFLEVAYPYVAKRLLTDPNPALRERLVQVLFKDGLFQWKRLENLIVLAKENVAKMSSNPALQVKNTQSQRDLKVERKLDLTDTIKDGARLFFVDEGIRRQLLLALTEDSKLHIEELVDVYRLVEDQIDIPSVAVEVARDFPTVVRDLLLSWSESVLSDG</sequence>
<dbReference type="Pfam" id="PF03109">
    <property type="entry name" value="ABC1"/>
    <property type="match status" value="1"/>
</dbReference>
<dbReference type="SMR" id="A0A0R0GD84"/>
<evidence type="ECO:0000313" key="3">
    <source>
        <dbReference type="EMBL" id="KRH16118.1"/>
    </source>
</evidence>
<dbReference type="Proteomes" id="UP000008827">
    <property type="component" value="Chromosome 14"/>
</dbReference>
<dbReference type="EMBL" id="CM000847">
    <property type="protein sequence ID" value="KRH16118.1"/>
    <property type="molecule type" value="Genomic_DNA"/>
</dbReference>
<keyword evidence="5" id="KW-1185">Reference proteome</keyword>
<dbReference type="Gene3D" id="1.10.510.10">
    <property type="entry name" value="Transferase(Phosphotransferase) domain 1"/>
    <property type="match status" value="1"/>
</dbReference>
<dbReference type="PANTHER" id="PTHR10566">
    <property type="entry name" value="CHAPERONE-ACTIVITY OF BC1 COMPLEX CABC1 -RELATED"/>
    <property type="match status" value="1"/>
</dbReference>
<evidence type="ECO:0000259" key="2">
    <source>
        <dbReference type="PROSITE" id="PS50011"/>
    </source>
</evidence>
<dbReference type="GO" id="GO:0005524">
    <property type="term" value="F:ATP binding"/>
    <property type="evidence" value="ECO:0007669"/>
    <property type="project" value="InterPro"/>
</dbReference>
<dbReference type="InterPro" id="IPR004147">
    <property type="entry name" value="ABC1_dom"/>
</dbReference>
<dbReference type="SUPFAM" id="SSF56112">
    <property type="entry name" value="Protein kinase-like (PK-like)"/>
    <property type="match status" value="1"/>
</dbReference>
<reference evidence="3" key="3">
    <citation type="submission" date="2018-07" db="EMBL/GenBank/DDBJ databases">
        <title>WGS assembly of Glycine max.</title>
        <authorList>
            <person name="Schmutz J."/>
            <person name="Cannon S."/>
            <person name="Schlueter J."/>
            <person name="Ma J."/>
            <person name="Mitros T."/>
            <person name="Nelson W."/>
            <person name="Hyten D."/>
            <person name="Song Q."/>
            <person name="Thelen J."/>
            <person name="Cheng J."/>
            <person name="Xu D."/>
            <person name="Hellsten U."/>
            <person name="May G."/>
            <person name="Yu Y."/>
            <person name="Sakurai T."/>
            <person name="Umezawa T."/>
            <person name="Bhattacharyya M."/>
            <person name="Sandhu D."/>
            <person name="Valliyodan B."/>
            <person name="Lindquist E."/>
            <person name="Peto M."/>
            <person name="Grant D."/>
            <person name="Shu S."/>
            <person name="Goodstein D."/>
            <person name="Barry K."/>
            <person name="Futrell-Griggs M."/>
            <person name="Abernathy B."/>
            <person name="Du J."/>
            <person name="Tian Z."/>
            <person name="Zhu L."/>
            <person name="Gill N."/>
            <person name="Joshi T."/>
            <person name="Libault M."/>
            <person name="Sethuraman A."/>
            <person name="Zhang X."/>
            <person name="Shinozaki K."/>
            <person name="Nguyen H."/>
            <person name="Wing R."/>
            <person name="Cregan P."/>
            <person name="Specht J."/>
            <person name="Grimwood J."/>
            <person name="Rokhsar D."/>
            <person name="Stacey G."/>
            <person name="Shoemaker R."/>
            <person name="Jackson S."/>
        </authorList>
    </citation>
    <scope>NUCLEOTIDE SEQUENCE</scope>
    <source>
        <tissue evidence="3">Callus</tissue>
    </source>
</reference>
<name>A0A0R0GD84_SOYBN</name>
<dbReference type="OrthoDB" id="427480at2759"/>
<evidence type="ECO:0000256" key="1">
    <source>
        <dbReference type="ARBA" id="ARBA00009670"/>
    </source>
</evidence>
<comment type="similarity">
    <text evidence="1">Belongs to the protein kinase superfamily. ADCK protein kinase family.</text>
</comment>
<reference evidence="4" key="2">
    <citation type="submission" date="2018-02" db="UniProtKB">
        <authorList>
            <consortium name="EnsemblPlants"/>
        </authorList>
    </citation>
    <scope>IDENTIFICATION</scope>
    <source>
        <strain evidence="4">Williams 82</strain>
    </source>
</reference>
<dbReference type="ExpressionAtlas" id="A0A0R0GD84">
    <property type="expression patterns" value="baseline and differential"/>
</dbReference>